<feature type="signal peptide" evidence="1">
    <location>
        <begin position="1"/>
        <end position="29"/>
    </location>
</feature>
<evidence type="ECO:0000313" key="2">
    <source>
        <dbReference type="EMBL" id="NER26138.1"/>
    </source>
</evidence>
<dbReference type="EMBL" id="JAAHFQ010000003">
    <property type="protein sequence ID" value="NER26138.1"/>
    <property type="molecule type" value="Genomic_DNA"/>
</dbReference>
<proteinExistence type="predicted"/>
<feature type="chain" id="PRO_5025418061" evidence="1">
    <location>
        <begin position="30"/>
        <end position="166"/>
    </location>
</feature>
<sequence length="166" mass="17938">MQKLYKAVVALLVALALAWTPSFTSVASADEEHAHAGIFVMTDGVYVTGELGSGLNAPLEEDEVFHVYYDTTRLGGDCFPIEEGEKDSLELTGNFTPDSPVILQNIHQIAGQEFEADYVMVSPPPANEDEELHAPLCSTATTMTMTFVNLQDASCYDQASVPVSCD</sequence>
<reference evidence="2" key="1">
    <citation type="submission" date="2019-11" db="EMBL/GenBank/DDBJ databases">
        <title>Genomic insights into an expanded diversity of filamentous marine cyanobacteria reveals the extraordinary biosynthetic potential of Moorea and Okeania.</title>
        <authorList>
            <person name="Ferreira Leao T."/>
            <person name="Wang M."/>
            <person name="Moss N."/>
            <person name="Da Silva R."/>
            <person name="Sanders J."/>
            <person name="Nurk S."/>
            <person name="Gurevich A."/>
            <person name="Humphrey G."/>
            <person name="Reher R."/>
            <person name="Zhu Q."/>
            <person name="Belda-Ferre P."/>
            <person name="Glukhov E."/>
            <person name="Rex R."/>
            <person name="Dorrestein P.C."/>
            <person name="Knight R."/>
            <person name="Pevzner P."/>
            <person name="Gerwick W.H."/>
            <person name="Gerwick L."/>
        </authorList>
    </citation>
    <scope>NUCLEOTIDE SEQUENCE</scope>
    <source>
        <strain evidence="2">SIO1C4</strain>
    </source>
</reference>
<comment type="caution">
    <text evidence="2">The sequence shown here is derived from an EMBL/GenBank/DDBJ whole genome shotgun (WGS) entry which is preliminary data.</text>
</comment>
<gene>
    <name evidence="2" type="ORF">F6J89_00285</name>
</gene>
<protein>
    <submittedName>
        <fullName evidence="2">Uncharacterized protein</fullName>
    </submittedName>
</protein>
<organism evidence="2">
    <name type="scientific">Symploca sp. SIO1C4</name>
    <dbReference type="NCBI Taxonomy" id="2607765"/>
    <lineage>
        <taxon>Bacteria</taxon>
        <taxon>Bacillati</taxon>
        <taxon>Cyanobacteriota</taxon>
        <taxon>Cyanophyceae</taxon>
        <taxon>Coleofasciculales</taxon>
        <taxon>Coleofasciculaceae</taxon>
        <taxon>Symploca</taxon>
    </lineage>
</organism>
<name>A0A6B3NAC4_9CYAN</name>
<accession>A0A6B3NAC4</accession>
<evidence type="ECO:0000256" key="1">
    <source>
        <dbReference type="SAM" id="SignalP"/>
    </source>
</evidence>
<dbReference type="AlphaFoldDB" id="A0A6B3NAC4"/>
<keyword evidence="1" id="KW-0732">Signal</keyword>